<feature type="coiled-coil region" evidence="1">
    <location>
        <begin position="402"/>
        <end position="438"/>
    </location>
</feature>
<reference evidence="3 4" key="1">
    <citation type="submission" date="2022-05" db="EMBL/GenBank/DDBJ databases">
        <authorList>
            <consortium name="Genoscope - CEA"/>
            <person name="William W."/>
        </authorList>
    </citation>
    <scope>NUCLEOTIDE SEQUENCE [LARGE SCALE GENOMIC DNA]</scope>
</reference>
<name>A0ABN8LAA1_9CNID</name>
<accession>A0ABN8LAA1</accession>
<gene>
    <name evidence="3" type="ORF">PEVE_00033596</name>
</gene>
<feature type="region of interest" description="Disordered" evidence="2">
    <location>
        <begin position="262"/>
        <end position="350"/>
    </location>
</feature>
<feature type="region of interest" description="Disordered" evidence="2">
    <location>
        <begin position="214"/>
        <end position="249"/>
    </location>
</feature>
<feature type="compositionally biased region" description="Polar residues" evidence="2">
    <location>
        <begin position="319"/>
        <end position="347"/>
    </location>
</feature>
<evidence type="ECO:0000256" key="1">
    <source>
        <dbReference type="SAM" id="Coils"/>
    </source>
</evidence>
<feature type="compositionally biased region" description="Acidic residues" evidence="2">
    <location>
        <begin position="238"/>
        <end position="248"/>
    </location>
</feature>
<sequence length="581" mass="65711">MKDTSYEPSLWNRRISENEIMYKEWGFHGSYGQQRVNDWDQVKLNLSRFSQSLVDVRERVPTAAKIESQDCFQSERKALSNWSSTTEIGTREMERPQFQITIEQPIRHVTPSSTSSVTFPLWSKPRGPYGKGRRSSDGLLATAIPFSGRKAMVFSPLSEEHSANEHRSAQTVNNCNSRVSTLNCRRFSDGCFRSVPSYKEFRKVSVVLPQPRRSVNVESVEESNTEDFPDEKKLQDFESADGSENEEDDRWKELVAKAQGFKSGGVNGAGKPRGLQLEDVKENVSRSSEMEEAYSDISSEASFSSSSSSYHSSSDSDSQFGNARTFNPMSREVTNCNSTEGHTSGSSKAAVKIRRASIQPKFNGFSGSNHTRRYSVATFSPTRSFDATNTAKLSGYSTQSALEQARQLLSRLQSEGKNKNKKERLEELSTALKWILEELNRIETPDRQLVSLFISLRAKIVNLKADLKSEEFDATYGLAGAEKKIFSVSDYEALCKRDERLYVTTASRTLLNPIAVLFYCHNRTTDKTENNCYFIDLIIVIGVHLSRIELHMYLLTFSFSLPLSVLEKRMWDEERVKGSTT</sequence>
<dbReference type="EMBL" id="CALNXI010000005">
    <property type="protein sequence ID" value="CAH3014013.1"/>
    <property type="molecule type" value="Genomic_DNA"/>
</dbReference>
<feature type="compositionally biased region" description="Low complexity" evidence="2">
    <location>
        <begin position="295"/>
        <end position="318"/>
    </location>
</feature>
<dbReference type="Proteomes" id="UP001159427">
    <property type="component" value="Unassembled WGS sequence"/>
</dbReference>
<proteinExistence type="predicted"/>
<protein>
    <submittedName>
        <fullName evidence="3">Uncharacterized protein</fullName>
    </submittedName>
</protein>
<keyword evidence="1" id="KW-0175">Coiled coil</keyword>
<comment type="caution">
    <text evidence="3">The sequence shown here is derived from an EMBL/GenBank/DDBJ whole genome shotgun (WGS) entry which is preliminary data.</text>
</comment>
<organism evidence="3 4">
    <name type="scientific">Porites evermanni</name>
    <dbReference type="NCBI Taxonomy" id="104178"/>
    <lineage>
        <taxon>Eukaryota</taxon>
        <taxon>Metazoa</taxon>
        <taxon>Cnidaria</taxon>
        <taxon>Anthozoa</taxon>
        <taxon>Hexacorallia</taxon>
        <taxon>Scleractinia</taxon>
        <taxon>Fungiina</taxon>
        <taxon>Poritidae</taxon>
        <taxon>Porites</taxon>
    </lineage>
</organism>
<evidence type="ECO:0000313" key="4">
    <source>
        <dbReference type="Proteomes" id="UP001159427"/>
    </source>
</evidence>
<evidence type="ECO:0000313" key="3">
    <source>
        <dbReference type="EMBL" id="CAH3014013.1"/>
    </source>
</evidence>
<evidence type="ECO:0000256" key="2">
    <source>
        <dbReference type="SAM" id="MobiDB-lite"/>
    </source>
</evidence>
<keyword evidence="4" id="KW-1185">Reference proteome</keyword>
<feature type="compositionally biased region" description="Acidic residues" evidence="2">
    <location>
        <begin position="219"/>
        <end position="229"/>
    </location>
</feature>